<name>A0A8H7PZU4_MORIS</name>
<dbReference type="PANTHER" id="PTHR43591">
    <property type="entry name" value="METHYLTRANSFERASE"/>
    <property type="match status" value="1"/>
</dbReference>
<dbReference type="Pfam" id="PF13489">
    <property type="entry name" value="Methyltransf_23"/>
    <property type="match status" value="1"/>
</dbReference>
<evidence type="ECO:0000313" key="2">
    <source>
        <dbReference type="EMBL" id="KAG2183332.1"/>
    </source>
</evidence>
<gene>
    <name evidence="2" type="ORF">INT43_006337</name>
</gene>
<sequence length="438" mass="49841">MGNANSQPKRHCPAENHRKRHLFSTRHIPKYLKPSKSNDDQLARQAQKDNDAKDRIVKFAHRPHQHPESQNEYTTSMPNMFANNDSDDSGNDGQFSANFKWIKGRRFKDTKGADYLFPVDKPELDRQRMQAYVLKWAFGRSVLSPIEEMLSVGCKILDIGCGVGAWAIDIALDFPNTEVLGIDICDVFLLNQSSISRSPYSSSYASLHTDNSSINQKSSVSYHTPNLRGSSDVGNVSFEECNVLEGILYPSEYFDYIHQAHMLFAYTRTQWVNVLHEATRVLMPGGYIELLEVEFPGRRYGPKSKAIADKSLLRVSEKGFDSNLAMNLKELLRCAGLTEIVSTYISMPVGDWNMSDNYIGNLWRENSEIFVESAKPWLSTELGMTSREYSQLWKEAHDEMNETKAFINVWVAWGRKPIDGHLQTCWDTCSVPGWPQST</sequence>
<dbReference type="Gene3D" id="3.40.50.150">
    <property type="entry name" value="Vaccinia Virus protein VP39"/>
    <property type="match status" value="1"/>
</dbReference>
<dbReference type="PANTHER" id="PTHR43591:SF24">
    <property type="entry name" value="2-METHOXY-6-POLYPRENYL-1,4-BENZOQUINOL METHYLASE, MITOCHONDRIAL"/>
    <property type="match status" value="1"/>
</dbReference>
<accession>A0A8H7PZU4</accession>
<evidence type="ECO:0008006" key="4">
    <source>
        <dbReference type="Google" id="ProtNLM"/>
    </source>
</evidence>
<reference evidence="2" key="1">
    <citation type="submission" date="2020-12" db="EMBL/GenBank/DDBJ databases">
        <title>Metabolic potential, ecology and presence of endohyphal bacteria is reflected in genomic diversity of Mucoromycotina.</title>
        <authorList>
            <person name="Muszewska A."/>
            <person name="Okrasinska A."/>
            <person name="Steczkiewicz K."/>
            <person name="Drgas O."/>
            <person name="Orlowska M."/>
            <person name="Perlinska-Lenart U."/>
            <person name="Aleksandrzak-Piekarczyk T."/>
            <person name="Szatraj K."/>
            <person name="Zielenkiewicz U."/>
            <person name="Pilsyk S."/>
            <person name="Malc E."/>
            <person name="Mieczkowski P."/>
            <person name="Kruszewska J.S."/>
            <person name="Biernat P."/>
            <person name="Pawlowska J."/>
        </authorList>
    </citation>
    <scope>NUCLEOTIDE SEQUENCE</scope>
    <source>
        <strain evidence="2">WA0000067209</strain>
    </source>
</reference>
<keyword evidence="3" id="KW-1185">Reference proteome</keyword>
<dbReference type="InterPro" id="IPR029063">
    <property type="entry name" value="SAM-dependent_MTases_sf"/>
</dbReference>
<dbReference type="CDD" id="cd02440">
    <property type="entry name" value="AdoMet_MTases"/>
    <property type="match status" value="1"/>
</dbReference>
<dbReference type="Proteomes" id="UP000654370">
    <property type="component" value="Unassembled WGS sequence"/>
</dbReference>
<dbReference type="AlphaFoldDB" id="A0A8H7PZU4"/>
<comment type="caution">
    <text evidence="2">The sequence shown here is derived from an EMBL/GenBank/DDBJ whole genome shotgun (WGS) entry which is preliminary data.</text>
</comment>
<dbReference type="SUPFAM" id="SSF53335">
    <property type="entry name" value="S-adenosyl-L-methionine-dependent methyltransferases"/>
    <property type="match status" value="1"/>
</dbReference>
<dbReference type="GO" id="GO:0008168">
    <property type="term" value="F:methyltransferase activity"/>
    <property type="evidence" value="ECO:0007669"/>
    <property type="project" value="TreeGrafter"/>
</dbReference>
<evidence type="ECO:0000256" key="1">
    <source>
        <dbReference type="SAM" id="MobiDB-lite"/>
    </source>
</evidence>
<dbReference type="OrthoDB" id="506498at2759"/>
<dbReference type="EMBL" id="JAEPQZ010000003">
    <property type="protein sequence ID" value="KAG2183332.1"/>
    <property type="molecule type" value="Genomic_DNA"/>
</dbReference>
<evidence type="ECO:0000313" key="3">
    <source>
        <dbReference type="Proteomes" id="UP000654370"/>
    </source>
</evidence>
<feature type="region of interest" description="Disordered" evidence="1">
    <location>
        <begin position="1"/>
        <end position="50"/>
    </location>
</feature>
<feature type="compositionally biased region" description="Basic and acidic residues" evidence="1">
    <location>
        <begin position="36"/>
        <end position="50"/>
    </location>
</feature>
<proteinExistence type="predicted"/>
<protein>
    <recommendedName>
        <fullName evidence="4">Methyltransferase type 11 domain-containing protein</fullName>
    </recommendedName>
</protein>
<feature type="compositionally biased region" description="Basic residues" evidence="1">
    <location>
        <begin position="17"/>
        <end position="30"/>
    </location>
</feature>
<organism evidence="2 3">
    <name type="scientific">Mortierella isabellina</name>
    <name type="common">Filamentous fungus</name>
    <name type="synonym">Umbelopsis isabellina</name>
    <dbReference type="NCBI Taxonomy" id="91625"/>
    <lineage>
        <taxon>Eukaryota</taxon>
        <taxon>Fungi</taxon>
        <taxon>Fungi incertae sedis</taxon>
        <taxon>Mucoromycota</taxon>
        <taxon>Mucoromycotina</taxon>
        <taxon>Umbelopsidomycetes</taxon>
        <taxon>Umbelopsidales</taxon>
        <taxon>Umbelopsidaceae</taxon>
        <taxon>Umbelopsis</taxon>
    </lineage>
</organism>